<name>A0A4Y1ZT53_ARAVE</name>
<accession>A0A4Y1ZT53</accession>
<gene>
    <name evidence="1" type="ORF">AVEN_144300_1</name>
</gene>
<dbReference type="AlphaFoldDB" id="A0A4Y1ZT53"/>
<evidence type="ECO:0000313" key="2">
    <source>
        <dbReference type="Proteomes" id="UP000499080"/>
    </source>
</evidence>
<reference evidence="1 2" key="1">
    <citation type="journal article" date="2019" name="Sci. Rep.">
        <title>Orb-weaving spider Araneus ventricosus genome elucidates the spidroin gene catalogue.</title>
        <authorList>
            <person name="Kono N."/>
            <person name="Nakamura H."/>
            <person name="Ohtoshi R."/>
            <person name="Moran D.A.P."/>
            <person name="Shinohara A."/>
            <person name="Yoshida Y."/>
            <person name="Fujiwara M."/>
            <person name="Mori M."/>
            <person name="Tomita M."/>
            <person name="Arakawa K."/>
        </authorList>
    </citation>
    <scope>NUCLEOTIDE SEQUENCE [LARGE SCALE GENOMIC DNA]</scope>
</reference>
<dbReference type="EMBL" id="BGPR01077500">
    <property type="protein sequence ID" value="GBL65944.1"/>
    <property type="molecule type" value="Genomic_DNA"/>
</dbReference>
<organism evidence="1 2">
    <name type="scientific">Araneus ventricosus</name>
    <name type="common">Orbweaver spider</name>
    <name type="synonym">Epeira ventricosa</name>
    <dbReference type="NCBI Taxonomy" id="182803"/>
    <lineage>
        <taxon>Eukaryota</taxon>
        <taxon>Metazoa</taxon>
        <taxon>Ecdysozoa</taxon>
        <taxon>Arthropoda</taxon>
        <taxon>Chelicerata</taxon>
        <taxon>Arachnida</taxon>
        <taxon>Araneae</taxon>
        <taxon>Araneomorphae</taxon>
        <taxon>Entelegynae</taxon>
        <taxon>Araneoidea</taxon>
        <taxon>Araneidae</taxon>
        <taxon>Araneus</taxon>
    </lineage>
</organism>
<comment type="caution">
    <text evidence="1">The sequence shown here is derived from an EMBL/GenBank/DDBJ whole genome shotgun (WGS) entry which is preliminary data.</text>
</comment>
<keyword evidence="2" id="KW-1185">Reference proteome</keyword>
<sequence>MESVQAVRYQAAEVCNAVGDLAENTDNALAKRDAESLLMQMRNYKFIVSLVFWHSLLFQVNYVSKELQSGTITIAARLHSFEKLCT</sequence>
<dbReference type="OrthoDB" id="10063284at2759"/>
<dbReference type="Proteomes" id="UP000499080">
    <property type="component" value="Unassembled WGS sequence"/>
</dbReference>
<evidence type="ECO:0000313" key="1">
    <source>
        <dbReference type="EMBL" id="GBL65944.1"/>
    </source>
</evidence>
<proteinExistence type="predicted"/>
<protein>
    <recommendedName>
        <fullName evidence="3">Vinculin</fullName>
    </recommendedName>
</protein>
<evidence type="ECO:0008006" key="3">
    <source>
        <dbReference type="Google" id="ProtNLM"/>
    </source>
</evidence>